<evidence type="ECO:0000313" key="3">
    <source>
        <dbReference type="Proteomes" id="UP000807469"/>
    </source>
</evidence>
<dbReference type="EMBL" id="MU155146">
    <property type="protein sequence ID" value="KAF9484216.1"/>
    <property type="molecule type" value="Genomic_DNA"/>
</dbReference>
<name>A0A9P5ZE18_9AGAR</name>
<dbReference type="Proteomes" id="UP000807469">
    <property type="component" value="Unassembled WGS sequence"/>
</dbReference>
<reference evidence="2" key="1">
    <citation type="submission" date="2020-11" db="EMBL/GenBank/DDBJ databases">
        <authorList>
            <consortium name="DOE Joint Genome Institute"/>
            <person name="Ahrendt S."/>
            <person name="Riley R."/>
            <person name="Andreopoulos W."/>
            <person name="Labutti K."/>
            <person name="Pangilinan J."/>
            <person name="Ruiz-Duenas F.J."/>
            <person name="Barrasa J.M."/>
            <person name="Sanchez-Garcia M."/>
            <person name="Camarero S."/>
            <person name="Miyauchi S."/>
            <person name="Serrano A."/>
            <person name="Linde D."/>
            <person name="Babiker R."/>
            <person name="Drula E."/>
            <person name="Ayuso-Fernandez I."/>
            <person name="Pacheco R."/>
            <person name="Padilla G."/>
            <person name="Ferreira P."/>
            <person name="Barriuso J."/>
            <person name="Kellner H."/>
            <person name="Castanera R."/>
            <person name="Alfaro M."/>
            <person name="Ramirez L."/>
            <person name="Pisabarro A.G."/>
            <person name="Kuo A."/>
            <person name="Tritt A."/>
            <person name="Lipzen A."/>
            <person name="He G."/>
            <person name="Yan M."/>
            <person name="Ng V."/>
            <person name="Cullen D."/>
            <person name="Martin F."/>
            <person name="Rosso M.-N."/>
            <person name="Henrissat B."/>
            <person name="Hibbett D."/>
            <person name="Martinez A.T."/>
            <person name="Grigoriev I.V."/>
        </authorList>
    </citation>
    <scope>NUCLEOTIDE SEQUENCE</scope>
    <source>
        <strain evidence="2">CIRM-BRFM 674</strain>
    </source>
</reference>
<gene>
    <name evidence="2" type="ORF">BDN70DRAFT_872919</name>
</gene>
<comment type="caution">
    <text evidence="2">The sequence shown here is derived from an EMBL/GenBank/DDBJ whole genome shotgun (WGS) entry which is preliminary data.</text>
</comment>
<feature type="compositionally biased region" description="Polar residues" evidence="1">
    <location>
        <begin position="97"/>
        <end position="122"/>
    </location>
</feature>
<evidence type="ECO:0000313" key="2">
    <source>
        <dbReference type="EMBL" id="KAF9484216.1"/>
    </source>
</evidence>
<evidence type="ECO:0000256" key="1">
    <source>
        <dbReference type="SAM" id="MobiDB-lite"/>
    </source>
</evidence>
<dbReference type="OrthoDB" id="2690880at2759"/>
<dbReference type="AlphaFoldDB" id="A0A9P5ZE18"/>
<keyword evidence="3" id="KW-1185">Reference proteome</keyword>
<accession>A0A9P5ZE18</accession>
<proteinExistence type="predicted"/>
<organism evidence="2 3">
    <name type="scientific">Pholiota conissans</name>
    <dbReference type="NCBI Taxonomy" id="109636"/>
    <lineage>
        <taxon>Eukaryota</taxon>
        <taxon>Fungi</taxon>
        <taxon>Dikarya</taxon>
        <taxon>Basidiomycota</taxon>
        <taxon>Agaricomycotina</taxon>
        <taxon>Agaricomycetes</taxon>
        <taxon>Agaricomycetidae</taxon>
        <taxon>Agaricales</taxon>
        <taxon>Agaricineae</taxon>
        <taxon>Strophariaceae</taxon>
        <taxon>Pholiota</taxon>
    </lineage>
</organism>
<protein>
    <submittedName>
        <fullName evidence="2">Uncharacterized protein</fullName>
    </submittedName>
</protein>
<sequence length="128" mass="14281">MFEEVPVQPTKHPSSAIQNYLLQQRPNARMAITTDQDWIALIRDDDDICPSPEEFLERLKSSNIFRIVENKAGFVRLERVQTDSPTVDNSAAGGRNVSDQESSIHPGLTTSTSSNPETSDSVHANEKR</sequence>
<feature type="region of interest" description="Disordered" evidence="1">
    <location>
        <begin position="81"/>
        <end position="128"/>
    </location>
</feature>